<protein>
    <submittedName>
        <fullName evidence="1">Uncharacterized protein</fullName>
    </submittedName>
</protein>
<dbReference type="EMBL" id="CM043802">
    <property type="protein sequence ID" value="KAI4808322.1"/>
    <property type="molecule type" value="Genomic_DNA"/>
</dbReference>
<keyword evidence="2" id="KW-1185">Reference proteome</keyword>
<evidence type="ECO:0000313" key="1">
    <source>
        <dbReference type="EMBL" id="KAI4808322.1"/>
    </source>
</evidence>
<evidence type="ECO:0000313" key="2">
    <source>
        <dbReference type="Proteomes" id="UP001057452"/>
    </source>
</evidence>
<gene>
    <name evidence="1" type="ORF">KUCAC02_000386</name>
</gene>
<sequence>MFSSSTQSWGNMRTIRALLDALPLIALQIQTPWGAWNSLRPPKMFSIFVTVLYSDLGEAVERLRVKLDVEAQQQAKEEGSNGKEGSASSNGDSGIENASPPEEIADRDFPSAIQSPPGTTLPSCPWDYPLAEDLTPIKSLQEWQKTESREQCQHTFPF</sequence>
<dbReference type="Proteomes" id="UP001057452">
    <property type="component" value="Chromosome 18"/>
</dbReference>
<reference evidence="1" key="1">
    <citation type="submission" date="2022-05" db="EMBL/GenBank/DDBJ databases">
        <title>Chromosome-level genome of Chaenocephalus aceratus.</title>
        <authorList>
            <person name="Park H."/>
        </authorList>
    </citation>
    <scope>NUCLEOTIDE SEQUENCE</scope>
    <source>
        <strain evidence="1">KU_202001</strain>
    </source>
</reference>
<comment type="caution">
    <text evidence="1">The sequence shown here is derived from an EMBL/GenBank/DDBJ whole genome shotgun (WGS) entry which is preliminary data.</text>
</comment>
<proteinExistence type="predicted"/>
<accession>A0ACB9W6X7</accession>
<name>A0ACB9W6X7_CHAAC</name>
<organism evidence="1 2">
    <name type="scientific">Chaenocephalus aceratus</name>
    <name type="common">Blackfin icefish</name>
    <name type="synonym">Chaenichthys aceratus</name>
    <dbReference type="NCBI Taxonomy" id="36190"/>
    <lineage>
        <taxon>Eukaryota</taxon>
        <taxon>Metazoa</taxon>
        <taxon>Chordata</taxon>
        <taxon>Craniata</taxon>
        <taxon>Vertebrata</taxon>
        <taxon>Euteleostomi</taxon>
        <taxon>Actinopterygii</taxon>
        <taxon>Neopterygii</taxon>
        <taxon>Teleostei</taxon>
        <taxon>Neoteleostei</taxon>
        <taxon>Acanthomorphata</taxon>
        <taxon>Eupercaria</taxon>
        <taxon>Perciformes</taxon>
        <taxon>Notothenioidei</taxon>
        <taxon>Channichthyidae</taxon>
        <taxon>Chaenocephalus</taxon>
    </lineage>
</organism>